<sequence length="296" mass="31695">MAGPNGRRSLAARLKDKRIIVAPGVYDAVSARIADRMGFEALYMTGYGTVASHLGLADAGLATYSEMVGRVAIIAENTTTPLIADADTGYGGLLNVRRTVQGYEAAGAAGIQIEDQEMPKKCGHTPGRRVVAIEEMVQKIQVAADARRHDDTVIIARTDARTTLGIDEALRRGEAYAKAGADVLFIESPETTEELAMIGRSFDVPVLCNVVNTGRTPELPSKQLEELGFGIAIYPGMALKAASQAVTAAYSYLHDTGATLGINVPLMDSKDLHELMGFPDVWEFEKRWHTGTGAAE</sequence>
<organism evidence="1 2">
    <name type="scientific">Stella humosa</name>
    <dbReference type="NCBI Taxonomy" id="94"/>
    <lineage>
        <taxon>Bacteria</taxon>
        <taxon>Pseudomonadati</taxon>
        <taxon>Pseudomonadota</taxon>
        <taxon>Alphaproteobacteria</taxon>
        <taxon>Rhodospirillales</taxon>
        <taxon>Stellaceae</taxon>
        <taxon>Stella</taxon>
    </lineage>
</organism>
<protein>
    <submittedName>
        <fullName evidence="1">2,3-dimethylmalate lyase</fullName>
    </submittedName>
</protein>
<gene>
    <name evidence="1" type="ORF">EDC65_0980</name>
</gene>
<comment type="caution">
    <text evidence="1">The sequence shown here is derived from an EMBL/GenBank/DDBJ whole genome shotgun (WGS) entry which is preliminary data.</text>
</comment>
<dbReference type="SUPFAM" id="SSF51621">
    <property type="entry name" value="Phosphoenolpyruvate/pyruvate domain"/>
    <property type="match status" value="1"/>
</dbReference>
<evidence type="ECO:0000313" key="1">
    <source>
        <dbReference type="EMBL" id="ROQ01793.1"/>
    </source>
</evidence>
<dbReference type="Proteomes" id="UP000278222">
    <property type="component" value="Unassembled WGS sequence"/>
</dbReference>
<dbReference type="InterPro" id="IPR040442">
    <property type="entry name" value="Pyrv_kinase-like_dom_sf"/>
</dbReference>
<accession>A0A3N1MDJ6</accession>
<evidence type="ECO:0000313" key="2">
    <source>
        <dbReference type="Proteomes" id="UP000278222"/>
    </source>
</evidence>
<reference evidence="1 2" key="1">
    <citation type="submission" date="2018-11" db="EMBL/GenBank/DDBJ databases">
        <title>Genomic Encyclopedia of Type Strains, Phase IV (KMG-IV): sequencing the most valuable type-strain genomes for metagenomic binning, comparative biology and taxonomic classification.</title>
        <authorList>
            <person name="Goeker M."/>
        </authorList>
    </citation>
    <scope>NUCLEOTIDE SEQUENCE [LARGE SCALE GENOMIC DNA]</scope>
    <source>
        <strain evidence="1 2">DSM 5900</strain>
    </source>
</reference>
<keyword evidence="1" id="KW-0456">Lyase</keyword>
<dbReference type="RefSeq" id="WP_123688522.1">
    <property type="nucleotide sequence ID" value="NZ_AP019700.1"/>
</dbReference>
<dbReference type="PANTHER" id="PTHR42905:SF2">
    <property type="entry name" value="PHOSPHOENOLPYRUVATE CARBOXYLASE FAMILY PROTEIN"/>
    <property type="match status" value="1"/>
</dbReference>
<keyword evidence="2" id="KW-1185">Reference proteome</keyword>
<dbReference type="OrthoDB" id="9771433at2"/>
<dbReference type="Gene3D" id="3.20.20.60">
    <property type="entry name" value="Phosphoenolpyruvate-binding domains"/>
    <property type="match status" value="1"/>
</dbReference>
<dbReference type="Pfam" id="PF13714">
    <property type="entry name" value="PEP_mutase"/>
    <property type="match status" value="1"/>
</dbReference>
<dbReference type="EMBL" id="RJKX01000011">
    <property type="protein sequence ID" value="ROQ01793.1"/>
    <property type="molecule type" value="Genomic_DNA"/>
</dbReference>
<dbReference type="PANTHER" id="PTHR42905">
    <property type="entry name" value="PHOSPHOENOLPYRUVATE CARBOXYLASE"/>
    <property type="match status" value="1"/>
</dbReference>
<proteinExistence type="predicted"/>
<dbReference type="AlphaFoldDB" id="A0A3N1MDJ6"/>
<name>A0A3N1MDJ6_9PROT</name>
<dbReference type="InterPro" id="IPR015813">
    <property type="entry name" value="Pyrv/PenolPyrv_kinase-like_dom"/>
</dbReference>
<dbReference type="GO" id="GO:0016829">
    <property type="term" value="F:lyase activity"/>
    <property type="evidence" value="ECO:0007669"/>
    <property type="project" value="UniProtKB-KW"/>
</dbReference>
<dbReference type="CDD" id="cd00377">
    <property type="entry name" value="ICL_PEPM"/>
    <property type="match status" value="1"/>
</dbReference>
<dbReference type="InterPro" id="IPR039556">
    <property type="entry name" value="ICL/PEPM"/>
</dbReference>